<feature type="transmembrane region" description="Helical" evidence="6">
    <location>
        <begin position="171"/>
        <end position="192"/>
    </location>
</feature>
<dbReference type="PANTHER" id="PTHR24064">
    <property type="entry name" value="SOLUTE CARRIER FAMILY 22 MEMBER"/>
    <property type="match status" value="1"/>
</dbReference>
<dbReference type="Gene3D" id="1.20.1250.20">
    <property type="entry name" value="MFS general substrate transporter like domains"/>
    <property type="match status" value="1"/>
</dbReference>
<dbReference type="EMBL" id="JADWDJ010000018">
    <property type="protein sequence ID" value="KAG5266486.1"/>
    <property type="molecule type" value="Genomic_DNA"/>
</dbReference>
<dbReference type="Pfam" id="PF00083">
    <property type="entry name" value="Sugar_tr"/>
    <property type="match status" value="1"/>
</dbReference>
<dbReference type="GO" id="GO:0022857">
    <property type="term" value="F:transmembrane transporter activity"/>
    <property type="evidence" value="ECO:0007669"/>
    <property type="project" value="InterPro"/>
</dbReference>
<feature type="transmembrane region" description="Helical" evidence="6">
    <location>
        <begin position="485"/>
        <end position="505"/>
    </location>
</feature>
<evidence type="ECO:0000256" key="3">
    <source>
        <dbReference type="ARBA" id="ARBA00022989"/>
    </source>
</evidence>
<evidence type="ECO:0000259" key="7">
    <source>
        <dbReference type="PROSITE" id="PS50850"/>
    </source>
</evidence>
<keyword evidence="2 6" id="KW-0812">Transmembrane</keyword>
<proteinExistence type="predicted"/>
<dbReference type="InterPro" id="IPR036259">
    <property type="entry name" value="MFS_trans_sf"/>
</dbReference>
<evidence type="ECO:0000256" key="6">
    <source>
        <dbReference type="SAM" id="Phobius"/>
    </source>
</evidence>
<evidence type="ECO:0000313" key="8">
    <source>
        <dbReference type="EMBL" id="KAG5266486.1"/>
    </source>
</evidence>
<keyword evidence="9" id="KW-1185">Reference proteome</keyword>
<keyword evidence="3 6" id="KW-1133">Transmembrane helix</keyword>
<dbReference type="AlphaFoldDB" id="A0AAV6G1K0"/>
<evidence type="ECO:0000256" key="2">
    <source>
        <dbReference type="ARBA" id="ARBA00022692"/>
    </source>
</evidence>
<feature type="transmembrane region" description="Helical" evidence="6">
    <location>
        <begin position="225"/>
        <end position="245"/>
    </location>
</feature>
<name>A0AAV6G1K0_9TELE</name>
<organism evidence="8 9">
    <name type="scientific">Alosa alosa</name>
    <name type="common">allis shad</name>
    <dbReference type="NCBI Taxonomy" id="278164"/>
    <lineage>
        <taxon>Eukaryota</taxon>
        <taxon>Metazoa</taxon>
        <taxon>Chordata</taxon>
        <taxon>Craniata</taxon>
        <taxon>Vertebrata</taxon>
        <taxon>Euteleostomi</taxon>
        <taxon>Actinopterygii</taxon>
        <taxon>Neopterygii</taxon>
        <taxon>Teleostei</taxon>
        <taxon>Clupei</taxon>
        <taxon>Clupeiformes</taxon>
        <taxon>Clupeoidei</taxon>
        <taxon>Clupeidae</taxon>
        <taxon>Alosa</taxon>
    </lineage>
</organism>
<dbReference type="Proteomes" id="UP000823561">
    <property type="component" value="Chromosome 18"/>
</dbReference>
<feature type="transmembrane region" description="Helical" evidence="6">
    <location>
        <begin position="198"/>
        <end position="218"/>
    </location>
</feature>
<feature type="transmembrane region" description="Helical" evidence="6">
    <location>
        <begin position="251"/>
        <end position="272"/>
    </location>
</feature>
<evidence type="ECO:0000256" key="4">
    <source>
        <dbReference type="ARBA" id="ARBA00023136"/>
    </source>
</evidence>
<sequence>MKFEDVLVEVNGFGRFQKLILSLSFLGRFTLPCHFMLTNFIAAVPSHHCDLSGLDTEGVFENLTAEQRLAVSIPARGDGTPSSCLMFPEPQFHLLVNSSNATTLPAGPCQNGWVFDNSTFRSTLASEWDLVCENKGLNKATATIFFIGVMFGAVTYGILSDRYGRRPMLLVSYVSGMGFALISAFSTSYIMFAVLRFLTGFSITGIIIVSSVLNVEWVDVGSRKLVGVVDSLSWTFGGVFFPLIAYGFRDWRWLTIAVTLPLIPAIISWRWFPESARWLIASGQLKKAQFYLQKSAKMNQREVTSSTKAENLAFIVVKEKGSRTYSYLDLVRTPKMRKLAMLTGMTWFGVAATSYGIGFNITGFGVDFYLTQFIYAVTELPAKLSVYYLLEKFGRRKTEAGSLLITGVCLGINIFISKDRRVVRTIVAVLAKGFSAVSFCTVVLYSSELYPTVIRQNGIGYNSFMARVGVASAPLILLLEEVWTNLAQVVLCSITILTSLVASFLPETRGKCLPETIEDIEGKREDPVGSPSDGRNKMNYEEPTFISDTCTD</sequence>
<feature type="domain" description="Major facilitator superfamily (MFS) profile" evidence="7">
    <location>
        <begin position="86"/>
        <end position="510"/>
    </location>
</feature>
<dbReference type="SUPFAM" id="SSF103473">
    <property type="entry name" value="MFS general substrate transporter"/>
    <property type="match status" value="1"/>
</dbReference>
<feature type="transmembrane region" description="Helical" evidence="6">
    <location>
        <begin position="369"/>
        <end position="388"/>
    </location>
</feature>
<dbReference type="PROSITE" id="PS50850">
    <property type="entry name" value="MFS"/>
    <property type="match status" value="1"/>
</dbReference>
<accession>A0AAV6G1K0</accession>
<feature type="transmembrane region" description="Helical" evidence="6">
    <location>
        <begin position="422"/>
        <end position="447"/>
    </location>
</feature>
<gene>
    <name evidence="8" type="ORF">AALO_G00232630</name>
</gene>
<dbReference type="InterPro" id="IPR020846">
    <property type="entry name" value="MFS_dom"/>
</dbReference>
<reference evidence="8" key="1">
    <citation type="submission" date="2020-10" db="EMBL/GenBank/DDBJ databases">
        <title>Chromosome-scale genome assembly of the Allis shad, Alosa alosa.</title>
        <authorList>
            <person name="Margot Z."/>
            <person name="Christophe K."/>
            <person name="Cabau C."/>
            <person name="Louis A."/>
            <person name="Berthelot C."/>
            <person name="Parey E."/>
            <person name="Roest Crollius H."/>
            <person name="Montfort J."/>
            <person name="Robinson-Rechavi M."/>
            <person name="Bucao C."/>
            <person name="Bouchez O."/>
            <person name="Gislard M."/>
            <person name="Lluch J."/>
            <person name="Milhes M."/>
            <person name="Lampietro C."/>
            <person name="Lopez Roques C."/>
            <person name="Donnadieu C."/>
            <person name="Braasch I."/>
            <person name="Desvignes T."/>
            <person name="Postlethwait J."/>
            <person name="Bobe J."/>
            <person name="Guiguen Y."/>
        </authorList>
    </citation>
    <scope>NUCLEOTIDE SEQUENCE</scope>
    <source>
        <strain evidence="8">M-15738</strain>
        <tissue evidence="8">Blood</tissue>
    </source>
</reference>
<evidence type="ECO:0000313" key="9">
    <source>
        <dbReference type="Proteomes" id="UP000823561"/>
    </source>
</evidence>
<feature type="transmembrane region" description="Helical" evidence="6">
    <location>
        <begin position="140"/>
        <end position="159"/>
    </location>
</feature>
<evidence type="ECO:0000256" key="1">
    <source>
        <dbReference type="ARBA" id="ARBA00004141"/>
    </source>
</evidence>
<feature type="transmembrane region" description="Helical" evidence="6">
    <location>
        <begin position="339"/>
        <end position="357"/>
    </location>
</feature>
<feature type="region of interest" description="Disordered" evidence="5">
    <location>
        <begin position="522"/>
        <end position="541"/>
    </location>
</feature>
<dbReference type="GO" id="GO:0016020">
    <property type="term" value="C:membrane"/>
    <property type="evidence" value="ECO:0007669"/>
    <property type="project" value="UniProtKB-SubCell"/>
</dbReference>
<keyword evidence="4 6" id="KW-0472">Membrane</keyword>
<evidence type="ECO:0000256" key="5">
    <source>
        <dbReference type="SAM" id="MobiDB-lite"/>
    </source>
</evidence>
<dbReference type="InterPro" id="IPR005828">
    <property type="entry name" value="MFS_sugar_transport-like"/>
</dbReference>
<protein>
    <recommendedName>
        <fullName evidence="7">Major facilitator superfamily (MFS) profile domain-containing protein</fullName>
    </recommendedName>
</protein>
<comment type="subcellular location">
    <subcellularLocation>
        <location evidence="1">Membrane</location>
        <topology evidence="1">Multi-pass membrane protein</topology>
    </subcellularLocation>
</comment>
<comment type="caution">
    <text evidence="8">The sequence shown here is derived from an EMBL/GenBank/DDBJ whole genome shotgun (WGS) entry which is preliminary data.</text>
</comment>